<evidence type="ECO:0008006" key="4">
    <source>
        <dbReference type="Google" id="ProtNLM"/>
    </source>
</evidence>
<keyword evidence="1" id="KW-0175">Coiled coil</keyword>
<name>A0A1R4HW17_9GAMM</name>
<sequence length="150" mass="16548">MSGFDVQVQGVRLDEIQQELRALEDNIKERAIRAGLVAVAAPIKKTAKLKAPSDTGDMAQAIGHRNINKRQRGRLGMAQGEVGILVGANRRINSRWQGRKGLWHEAGTEHMTPNPFLAPSLQQHESGAAGRFYQGLSRYLDRQRNKGAIA</sequence>
<proteinExistence type="predicted"/>
<feature type="coiled-coil region" evidence="1">
    <location>
        <begin position="6"/>
        <end position="33"/>
    </location>
</feature>
<dbReference type="AlphaFoldDB" id="A0A1R4HW17"/>
<protein>
    <recommendedName>
        <fullName evidence="4">Phage protein</fullName>
    </recommendedName>
</protein>
<evidence type="ECO:0000313" key="3">
    <source>
        <dbReference type="Proteomes" id="UP000196331"/>
    </source>
</evidence>
<accession>A0A1R4HW17</accession>
<organism evidence="2 3">
    <name type="scientific">Halomonas citrativorans</name>
    <dbReference type="NCBI Taxonomy" id="2742612"/>
    <lineage>
        <taxon>Bacteria</taxon>
        <taxon>Pseudomonadati</taxon>
        <taxon>Pseudomonadota</taxon>
        <taxon>Gammaproteobacteria</taxon>
        <taxon>Oceanospirillales</taxon>
        <taxon>Halomonadaceae</taxon>
        <taxon>Halomonas</taxon>
    </lineage>
</organism>
<dbReference type="NCBIfam" id="TIGR01725">
    <property type="entry name" value="phge_HK97_gp10"/>
    <property type="match status" value="1"/>
</dbReference>
<gene>
    <name evidence="2" type="ORF">CZ787_06205</name>
</gene>
<dbReference type="InterPro" id="IPR010064">
    <property type="entry name" value="HK97-gp10_tail"/>
</dbReference>
<evidence type="ECO:0000313" key="2">
    <source>
        <dbReference type="EMBL" id="SJN11564.1"/>
    </source>
</evidence>
<dbReference type="RefSeq" id="WP_087107217.1">
    <property type="nucleotide sequence ID" value="NZ_FUKM01000023.1"/>
</dbReference>
<evidence type="ECO:0000256" key="1">
    <source>
        <dbReference type="SAM" id="Coils"/>
    </source>
</evidence>
<dbReference type="OrthoDB" id="6162514at2"/>
<dbReference type="Pfam" id="PF04883">
    <property type="entry name" value="HK97-gp10_like"/>
    <property type="match status" value="1"/>
</dbReference>
<reference evidence="2 3" key="1">
    <citation type="submission" date="2017-02" db="EMBL/GenBank/DDBJ databases">
        <authorList>
            <person name="Dridi B."/>
        </authorList>
    </citation>
    <scope>NUCLEOTIDE SEQUENCE [LARGE SCALE GENOMIC DNA]</scope>
    <source>
        <strain evidence="2 3">JB380</strain>
    </source>
</reference>
<dbReference type="EMBL" id="FUKM01000023">
    <property type="protein sequence ID" value="SJN11564.1"/>
    <property type="molecule type" value="Genomic_DNA"/>
</dbReference>
<dbReference type="Proteomes" id="UP000196331">
    <property type="component" value="Unassembled WGS sequence"/>
</dbReference>
<comment type="caution">
    <text evidence="2">The sequence shown here is derived from an EMBL/GenBank/DDBJ whole genome shotgun (WGS) entry which is preliminary data.</text>
</comment>